<dbReference type="Pfam" id="PF00226">
    <property type="entry name" value="DnaJ"/>
    <property type="match status" value="1"/>
</dbReference>
<dbReference type="PRINTS" id="PR00625">
    <property type="entry name" value="JDOMAIN"/>
</dbReference>
<dbReference type="CDD" id="cd06257">
    <property type="entry name" value="DnaJ"/>
    <property type="match status" value="1"/>
</dbReference>
<feature type="domain" description="J" evidence="2">
    <location>
        <begin position="3"/>
        <end position="67"/>
    </location>
</feature>
<dbReference type="Gene3D" id="1.10.287.110">
    <property type="entry name" value="DnaJ domain"/>
    <property type="match status" value="1"/>
</dbReference>
<dbReference type="Proteomes" id="UP000030746">
    <property type="component" value="Unassembled WGS sequence"/>
</dbReference>
<feature type="non-terminal residue" evidence="3">
    <location>
        <position position="149"/>
    </location>
</feature>
<organism evidence="3 4">
    <name type="scientific">Lottia gigantea</name>
    <name type="common">Giant owl limpet</name>
    <dbReference type="NCBI Taxonomy" id="225164"/>
    <lineage>
        <taxon>Eukaryota</taxon>
        <taxon>Metazoa</taxon>
        <taxon>Spiralia</taxon>
        <taxon>Lophotrochozoa</taxon>
        <taxon>Mollusca</taxon>
        <taxon>Gastropoda</taxon>
        <taxon>Patellogastropoda</taxon>
        <taxon>Lottioidea</taxon>
        <taxon>Lottiidae</taxon>
        <taxon>Lottia</taxon>
    </lineage>
</organism>
<dbReference type="InterPro" id="IPR053025">
    <property type="entry name" value="Mito_ATP_Synthase-Asso"/>
</dbReference>
<dbReference type="KEGG" id="lgi:LOTGIDRAFT_97157"/>
<proteinExistence type="predicted"/>
<dbReference type="PROSITE" id="PS50076">
    <property type="entry name" value="DNAJ_2"/>
    <property type="match status" value="1"/>
</dbReference>
<gene>
    <name evidence="3" type="ORF">LOTGIDRAFT_97157</name>
</gene>
<dbReference type="PANTHER" id="PTHR44873">
    <property type="entry name" value="DNAJ HOMOLOG SUBFAMILY C MEMBER 30, MITOCHONDRIAL"/>
    <property type="match status" value="1"/>
</dbReference>
<dbReference type="OMA" id="DQFYKSH"/>
<evidence type="ECO:0000259" key="2">
    <source>
        <dbReference type="PROSITE" id="PS50076"/>
    </source>
</evidence>
<feature type="non-terminal residue" evidence="3">
    <location>
        <position position="1"/>
    </location>
</feature>
<evidence type="ECO:0000313" key="3">
    <source>
        <dbReference type="EMBL" id="ESO97986.1"/>
    </source>
</evidence>
<dbReference type="InterPro" id="IPR001623">
    <property type="entry name" value="DnaJ_domain"/>
</dbReference>
<dbReference type="SMART" id="SM00271">
    <property type="entry name" value="DnaJ"/>
    <property type="match status" value="1"/>
</dbReference>
<accession>V4AWS4</accession>
<dbReference type="EMBL" id="KB201304">
    <property type="protein sequence ID" value="ESO97986.1"/>
    <property type="molecule type" value="Genomic_DNA"/>
</dbReference>
<sequence>KRSYYDVLGVSPNATQSQIKTAYYTLSKRYHPDTKTGDKENEIFLEITEAYEVLGNLKKRRLYDRGVLRPNVHHDGREYKREHEHDADSPESGFQSPINEKIIKRKVYTGHTKIYNFDEHYRQHYANLINRHLRAKQNIRKKEELVEEI</sequence>
<name>V4AWS4_LOTGI</name>
<dbReference type="RefSeq" id="XP_009051357.1">
    <property type="nucleotide sequence ID" value="XM_009053109.1"/>
</dbReference>
<dbReference type="HOGENOM" id="CLU_104327_2_0_1"/>
<keyword evidence="4" id="KW-1185">Reference proteome</keyword>
<evidence type="ECO:0000256" key="1">
    <source>
        <dbReference type="SAM" id="MobiDB-lite"/>
    </source>
</evidence>
<dbReference type="STRING" id="225164.V4AWS4"/>
<protein>
    <recommendedName>
        <fullName evidence="2">J domain-containing protein</fullName>
    </recommendedName>
</protein>
<feature type="region of interest" description="Disordered" evidence="1">
    <location>
        <begin position="71"/>
        <end position="96"/>
    </location>
</feature>
<dbReference type="GeneID" id="20253143"/>
<dbReference type="InterPro" id="IPR036869">
    <property type="entry name" value="J_dom_sf"/>
</dbReference>
<dbReference type="SUPFAM" id="SSF46565">
    <property type="entry name" value="Chaperone J-domain"/>
    <property type="match status" value="1"/>
</dbReference>
<dbReference type="AlphaFoldDB" id="V4AWS4"/>
<evidence type="ECO:0000313" key="4">
    <source>
        <dbReference type="Proteomes" id="UP000030746"/>
    </source>
</evidence>
<dbReference type="OrthoDB" id="376357at2759"/>
<feature type="compositionally biased region" description="Basic and acidic residues" evidence="1">
    <location>
        <begin position="71"/>
        <end position="88"/>
    </location>
</feature>
<dbReference type="CTD" id="20253143"/>
<dbReference type="PANTHER" id="PTHR44873:SF1">
    <property type="entry name" value="DNAJ HOMOLOG SUBFAMILY C MEMBER 30, MITOCHONDRIAL"/>
    <property type="match status" value="1"/>
</dbReference>
<reference evidence="3 4" key="1">
    <citation type="journal article" date="2013" name="Nature">
        <title>Insights into bilaterian evolution from three spiralian genomes.</title>
        <authorList>
            <person name="Simakov O."/>
            <person name="Marletaz F."/>
            <person name="Cho S.J."/>
            <person name="Edsinger-Gonzales E."/>
            <person name="Havlak P."/>
            <person name="Hellsten U."/>
            <person name="Kuo D.H."/>
            <person name="Larsson T."/>
            <person name="Lv J."/>
            <person name="Arendt D."/>
            <person name="Savage R."/>
            <person name="Osoegawa K."/>
            <person name="de Jong P."/>
            <person name="Grimwood J."/>
            <person name="Chapman J.A."/>
            <person name="Shapiro H."/>
            <person name="Aerts A."/>
            <person name="Otillar R.P."/>
            <person name="Terry A.Y."/>
            <person name="Boore J.L."/>
            <person name="Grigoriev I.V."/>
            <person name="Lindberg D.R."/>
            <person name="Seaver E.C."/>
            <person name="Weisblat D.A."/>
            <person name="Putnam N.H."/>
            <person name="Rokhsar D.S."/>
        </authorList>
    </citation>
    <scope>NUCLEOTIDE SEQUENCE [LARGE SCALE GENOMIC DNA]</scope>
</reference>